<evidence type="ECO:0000313" key="2">
    <source>
        <dbReference type="EMBL" id="QWW21841.1"/>
    </source>
</evidence>
<sequence length="322" mass="38161">MRSEHKSFASKKFEGSHNYDAWLTEFLDWIDQQDQSIKDFVSKKFGYEKTHESVKYYYDTLLTEESKKLKRQINISLCTLLKNSLDTTKVDSSFNDYHHTLEDIEIVGEKDPIARKLAEFKSHYKSTRYFEDKKRHTKMWPTTTDWKIEWMSTMFNPFKYTDNALIDLFESFKDKSFDKDFDKGVELESRPGRKSHMVADDLLAHCKRNLNISGKEQTKTKNVRKIKPKHRQFSHSSQSHDKDKIEIVLKVNAHDHEDVMVELQQTLESHLRTDSNNFKGISLRRIHPNRSTKRKNVIPMSPQPSDKLVTALHSSYPWPRWI</sequence>
<dbReference type="AlphaFoldDB" id="A0A8F2W113"/>
<dbReference type="Proteomes" id="UP000825438">
    <property type="component" value="Chromosome I"/>
</dbReference>
<proteinExistence type="predicted"/>
<gene>
    <name evidence="2" type="ORF">CA7LBN_000587</name>
</gene>
<name>A0A8F2W113_CANAR</name>
<dbReference type="EMBL" id="CP076749">
    <property type="protein sequence ID" value="QWW21841.1"/>
    <property type="molecule type" value="Genomic_DNA"/>
</dbReference>
<reference evidence="2" key="1">
    <citation type="submission" date="2021-06" db="EMBL/GenBank/DDBJ databases">
        <title>Candida auris outbreak in lebanese hospital.</title>
        <authorList>
            <person name="Finianos M."/>
        </authorList>
    </citation>
    <scope>NUCLEOTIDE SEQUENCE</scope>
    <source>
        <strain evidence="2">CA7LBN</strain>
    </source>
</reference>
<organism evidence="2">
    <name type="scientific">Candidozyma auris</name>
    <name type="common">Yeast</name>
    <name type="synonym">Candida auris</name>
    <dbReference type="NCBI Taxonomy" id="498019"/>
    <lineage>
        <taxon>Eukaryota</taxon>
        <taxon>Fungi</taxon>
        <taxon>Dikarya</taxon>
        <taxon>Ascomycota</taxon>
        <taxon>Saccharomycotina</taxon>
        <taxon>Pichiomycetes</taxon>
        <taxon>Metschnikowiaceae</taxon>
        <taxon>Candidozyma</taxon>
    </lineage>
</organism>
<evidence type="ECO:0000256" key="1">
    <source>
        <dbReference type="SAM" id="MobiDB-lite"/>
    </source>
</evidence>
<feature type="compositionally biased region" description="Basic residues" evidence="1">
    <location>
        <begin position="221"/>
        <end position="233"/>
    </location>
</feature>
<feature type="region of interest" description="Disordered" evidence="1">
    <location>
        <begin position="217"/>
        <end position="239"/>
    </location>
</feature>
<protein>
    <submittedName>
        <fullName evidence="2">Uncharacterized protein</fullName>
    </submittedName>
</protein>
<accession>A0A8F2W113</accession>